<dbReference type="AlphaFoldDB" id="A0A5Q4ZKX1"/>
<organism evidence="1 2">
    <name type="scientific">Paraburkholderia dioscoreae</name>
    <dbReference type="NCBI Taxonomy" id="2604047"/>
    <lineage>
        <taxon>Bacteria</taxon>
        <taxon>Pseudomonadati</taxon>
        <taxon>Pseudomonadota</taxon>
        <taxon>Betaproteobacteria</taxon>
        <taxon>Burkholderiales</taxon>
        <taxon>Burkholderiaceae</taxon>
        <taxon>Paraburkholderia</taxon>
    </lineage>
</organism>
<gene>
    <name evidence="1" type="ORF">PDMSB3_1068</name>
</gene>
<dbReference type="RefSeq" id="WP_007176731.1">
    <property type="nucleotide sequence ID" value="NZ_LR699554.1"/>
</dbReference>
<accession>A0A5Q4ZKX1</accession>
<keyword evidence="2" id="KW-1185">Reference proteome</keyword>
<evidence type="ECO:0000313" key="1">
    <source>
        <dbReference type="EMBL" id="VVD32366.1"/>
    </source>
</evidence>
<name>A0A5Q4ZKX1_9BURK</name>
<sequence length="81" mass="9367">MNHQEIDREIAHLERVFVAISNTDRIPLSYWHNRLRGLARPSLMPTQRARVARLAEILRLLKEAEEAMRAKAPLRASGTRP</sequence>
<evidence type="ECO:0000313" key="2">
    <source>
        <dbReference type="Proteomes" id="UP000325811"/>
    </source>
</evidence>
<reference evidence="1 2" key="1">
    <citation type="submission" date="2019-08" db="EMBL/GenBank/DDBJ databases">
        <authorList>
            <person name="Herpell B J."/>
        </authorList>
    </citation>
    <scope>NUCLEOTIDE SEQUENCE [LARGE SCALE GENOMIC DNA]</scope>
    <source>
        <strain evidence="2">Msb3</strain>
    </source>
</reference>
<dbReference type="EMBL" id="LR699554">
    <property type="protein sequence ID" value="VVD32366.1"/>
    <property type="molecule type" value="Genomic_DNA"/>
</dbReference>
<proteinExistence type="predicted"/>
<protein>
    <submittedName>
        <fullName evidence="1">Uncharacterized protein</fullName>
    </submittedName>
</protein>
<dbReference type="Proteomes" id="UP000325811">
    <property type="component" value="Chromosome II"/>
</dbReference>
<dbReference type="KEGG" id="pdio:PDMSB3_1068.1"/>